<feature type="compositionally biased region" description="Polar residues" evidence="1">
    <location>
        <begin position="58"/>
        <end position="71"/>
    </location>
</feature>
<feature type="compositionally biased region" description="Basic and acidic residues" evidence="1">
    <location>
        <begin position="327"/>
        <end position="336"/>
    </location>
</feature>
<dbReference type="VEuPathDB" id="AmoebaDB:NAEGRDRAFT_65893"/>
<feature type="region of interest" description="Disordered" evidence="1">
    <location>
        <begin position="1"/>
        <end position="79"/>
    </location>
</feature>
<accession>D2VAK8</accession>
<dbReference type="OMA" id="LWIESFD"/>
<dbReference type="GeneID" id="8848552"/>
<keyword evidence="3" id="KW-1185">Reference proteome</keyword>
<sequence>MDDQPLEEDRLSQTNEQKDNNSAVSNAEQDKGSLYERGKQFLTIKESKLSKERERKVNQGSSECTFQPNISKKSKNMTREESLYEYNNKWKSKVDHNIEELRAKQLKREEEQIHAKPSPLSVVSQFIIQKKQEQKEYSGPITGWEKRFDEYRHKNQMYYDEEYNFSPRINEKSTLLANKNRSDAESNPFERLYGDSKKKKDEESSSPKDKKKSSEYDDERRRAEAEFYKKALERHLEAEKKKAKMKEDQEDQYSFKPAINKHSKDIAKHLERPPLYSPKKGSSPSQTISLENTVTTNTSTNSNTTKPDSPSPNKKKFEVDNFIQRRLTKEKQRQDKINQLKHDIIEEEMKECTFKPSINQKSVELAHLWIESFDNDLEELYEFDPRYNQSSPKPFLKKNSSPGLSSSKKEKTKGSPIRQSLKSSSSNIIESIIDDAMKSIEMERSLKSTPKSSVEMSKEPTLKEIVTPRISESNRKRYSLSDDEDDDFVSIENEMKSAIQEFEEEWSKYEGL</sequence>
<dbReference type="EMBL" id="GG738860">
    <property type="protein sequence ID" value="EFC45971.1"/>
    <property type="molecule type" value="Genomic_DNA"/>
</dbReference>
<proteinExistence type="predicted"/>
<evidence type="ECO:0000313" key="2">
    <source>
        <dbReference type="EMBL" id="EFC45971.1"/>
    </source>
</evidence>
<feature type="compositionally biased region" description="Polar residues" evidence="1">
    <location>
        <begin position="387"/>
        <end position="406"/>
    </location>
</feature>
<reference evidence="2 3" key="1">
    <citation type="journal article" date="2010" name="Cell">
        <title>The genome of Naegleria gruberi illuminates early eukaryotic versatility.</title>
        <authorList>
            <person name="Fritz-Laylin L.K."/>
            <person name="Prochnik S.E."/>
            <person name="Ginger M.L."/>
            <person name="Dacks J.B."/>
            <person name="Carpenter M.L."/>
            <person name="Field M.C."/>
            <person name="Kuo A."/>
            <person name="Paredez A."/>
            <person name="Chapman J."/>
            <person name="Pham J."/>
            <person name="Shu S."/>
            <person name="Neupane R."/>
            <person name="Cipriano M."/>
            <person name="Mancuso J."/>
            <person name="Tu H."/>
            <person name="Salamov A."/>
            <person name="Lindquist E."/>
            <person name="Shapiro H."/>
            <person name="Lucas S."/>
            <person name="Grigoriev I.V."/>
            <person name="Cande W.Z."/>
            <person name="Fulton C."/>
            <person name="Rokhsar D.S."/>
            <person name="Dawson S.C."/>
        </authorList>
    </citation>
    <scope>NUCLEOTIDE SEQUENCE [LARGE SCALE GENOMIC DNA]</scope>
    <source>
        <strain evidence="2 3">NEG-M</strain>
    </source>
</reference>
<name>D2VAK8_NAEGR</name>
<evidence type="ECO:0000256" key="1">
    <source>
        <dbReference type="SAM" id="MobiDB-lite"/>
    </source>
</evidence>
<dbReference type="OrthoDB" id="10257946at2759"/>
<dbReference type="InParanoid" id="D2VAK8"/>
<dbReference type="RefSeq" id="XP_002678715.1">
    <property type="nucleotide sequence ID" value="XM_002678669.1"/>
</dbReference>
<feature type="region of interest" description="Disordered" evidence="1">
    <location>
        <begin position="386"/>
        <end position="424"/>
    </location>
</feature>
<feature type="compositionally biased region" description="Basic and acidic residues" evidence="1">
    <location>
        <begin position="7"/>
        <end position="19"/>
    </location>
</feature>
<feature type="compositionally biased region" description="Polar residues" evidence="1">
    <location>
        <begin position="280"/>
        <end position="291"/>
    </location>
</feature>
<gene>
    <name evidence="2" type="ORF">NAEGRDRAFT_65893</name>
</gene>
<protein>
    <submittedName>
        <fullName evidence="2">Predicted protein</fullName>
    </submittedName>
</protein>
<dbReference type="PANTHER" id="PTHR37028">
    <property type="entry name" value="UNNAMED PRODUCT-RELATED"/>
    <property type="match status" value="1"/>
</dbReference>
<dbReference type="KEGG" id="ngr:NAEGRDRAFT_65893"/>
<dbReference type="Proteomes" id="UP000006671">
    <property type="component" value="Unassembled WGS sequence"/>
</dbReference>
<feature type="compositionally biased region" description="Basic and acidic residues" evidence="1">
    <location>
        <begin position="262"/>
        <end position="272"/>
    </location>
</feature>
<dbReference type="PANTHER" id="PTHR37028:SF8">
    <property type="entry name" value="200 KDA ANTIGEN P200"/>
    <property type="match status" value="1"/>
</dbReference>
<dbReference type="AlphaFoldDB" id="D2VAK8"/>
<feature type="compositionally biased region" description="Low complexity" evidence="1">
    <location>
        <begin position="292"/>
        <end position="312"/>
    </location>
</feature>
<feature type="region of interest" description="Disordered" evidence="1">
    <location>
        <begin position="176"/>
        <end position="222"/>
    </location>
</feature>
<feature type="compositionally biased region" description="Basic and acidic residues" evidence="1">
    <location>
        <begin position="192"/>
        <end position="222"/>
    </location>
</feature>
<organism evidence="3">
    <name type="scientific">Naegleria gruberi</name>
    <name type="common">Amoeba</name>
    <dbReference type="NCBI Taxonomy" id="5762"/>
    <lineage>
        <taxon>Eukaryota</taxon>
        <taxon>Discoba</taxon>
        <taxon>Heterolobosea</taxon>
        <taxon>Tetramitia</taxon>
        <taxon>Eutetramitia</taxon>
        <taxon>Vahlkampfiidae</taxon>
        <taxon>Naegleria</taxon>
    </lineage>
</organism>
<feature type="region of interest" description="Disordered" evidence="1">
    <location>
        <begin position="238"/>
        <end position="336"/>
    </location>
</feature>
<evidence type="ECO:0000313" key="3">
    <source>
        <dbReference type="Proteomes" id="UP000006671"/>
    </source>
</evidence>
<feature type="region of interest" description="Disordered" evidence="1">
    <location>
        <begin position="441"/>
        <end position="462"/>
    </location>
</feature>
<feature type="compositionally biased region" description="Basic and acidic residues" evidence="1">
    <location>
        <begin position="28"/>
        <end position="57"/>
    </location>
</feature>